<feature type="region of interest" description="Disordered" evidence="1">
    <location>
        <begin position="290"/>
        <end position="337"/>
    </location>
</feature>
<evidence type="ECO:0000256" key="2">
    <source>
        <dbReference type="SAM" id="Phobius"/>
    </source>
</evidence>
<feature type="region of interest" description="Disordered" evidence="1">
    <location>
        <begin position="57"/>
        <end position="76"/>
    </location>
</feature>
<protein>
    <submittedName>
        <fullName evidence="3">Uncharacterized protein</fullName>
    </submittedName>
</protein>
<sequence length="337" mass="35817">MSTGNSGTNDNKTGKTVGLLAFFGIAALVLTLIVLGTGGKDGSESFYGEESDRYSRAQSYGGQSIPRFTDAESRQLSEELAEEERRYGVCFGWKLTDGSDDLEYSELYESQPDYDIGMPDEEDSEASQSDESNSPADPAHSYDQGSSRGPNTPASTCEKWVELRATVAYTSATSEQWSAVELEVAQDSDSNMDLPYDSDFAELGITAERFIETPVDTTGQAAIALPLLLTQEGSLPARAAESRTETRAAEPLPSADTGIPGLWRWVWLVVLGIVTVLGIVLGTIGLVRQRGGGGSDGPPSGPPEQGPPPGQAPPPGQQPPQPPPPGQSPGPRWPPQQ</sequence>
<dbReference type="EMBL" id="FPAT01000002">
    <property type="protein sequence ID" value="SFT43168.1"/>
    <property type="molecule type" value="Genomic_DNA"/>
</dbReference>
<evidence type="ECO:0000256" key="1">
    <source>
        <dbReference type="SAM" id="MobiDB-lite"/>
    </source>
</evidence>
<keyword evidence="2" id="KW-1133">Transmembrane helix</keyword>
<feature type="region of interest" description="Disordered" evidence="1">
    <location>
        <begin position="112"/>
        <end position="155"/>
    </location>
</feature>
<feature type="transmembrane region" description="Helical" evidence="2">
    <location>
        <begin position="265"/>
        <end position="287"/>
    </location>
</feature>
<reference evidence="4" key="1">
    <citation type="submission" date="2016-10" db="EMBL/GenBank/DDBJ databases">
        <authorList>
            <person name="Varghese N."/>
            <person name="Submissions S."/>
        </authorList>
    </citation>
    <scope>NUCLEOTIDE SEQUENCE [LARGE SCALE GENOMIC DNA]</scope>
    <source>
        <strain evidence="4">DSM 45501</strain>
    </source>
</reference>
<dbReference type="Proteomes" id="UP000199165">
    <property type="component" value="Unassembled WGS sequence"/>
</dbReference>
<proteinExistence type="predicted"/>
<evidence type="ECO:0000313" key="4">
    <source>
        <dbReference type="Proteomes" id="UP000199165"/>
    </source>
</evidence>
<organism evidence="3 4">
    <name type="scientific">Actinopolyspora righensis</name>
    <dbReference type="NCBI Taxonomy" id="995060"/>
    <lineage>
        <taxon>Bacteria</taxon>
        <taxon>Bacillati</taxon>
        <taxon>Actinomycetota</taxon>
        <taxon>Actinomycetes</taxon>
        <taxon>Actinopolysporales</taxon>
        <taxon>Actinopolysporaceae</taxon>
        <taxon>Actinopolyspora</taxon>
        <taxon>Actinopolyspora alba group</taxon>
    </lineage>
</organism>
<keyword evidence="4" id="KW-1185">Reference proteome</keyword>
<keyword evidence="2" id="KW-0812">Transmembrane</keyword>
<keyword evidence="2" id="KW-0472">Membrane</keyword>
<dbReference type="RefSeq" id="WP_092973869.1">
    <property type="nucleotide sequence ID" value="NZ_FPAT01000002.1"/>
</dbReference>
<gene>
    <name evidence="3" type="ORF">SAMN04487904_10246</name>
</gene>
<dbReference type="STRING" id="995060.SAMN04487904_10246"/>
<feature type="transmembrane region" description="Helical" evidence="2">
    <location>
        <begin position="16"/>
        <end position="35"/>
    </location>
</feature>
<name>A0A1I6XXT3_9ACTN</name>
<dbReference type="AlphaFoldDB" id="A0A1I6XXT3"/>
<feature type="compositionally biased region" description="Polar residues" evidence="1">
    <location>
        <begin position="143"/>
        <end position="155"/>
    </location>
</feature>
<evidence type="ECO:0000313" key="3">
    <source>
        <dbReference type="EMBL" id="SFT43168.1"/>
    </source>
</evidence>
<accession>A0A1I6XXT3</accession>
<feature type="compositionally biased region" description="Pro residues" evidence="1">
    <location>
        <begin position="299"/>
        <end position="337"/>
    </location>
</feature>